<dbReference type="RefSeq" id="WP_183570686.1">
    <property type="nucleotide sequence ID" value="NZ_JACHOP010000013.1"/>
</dbReference>
<dbReference type="EMBL" id="JACHOP010000013">
    <property type="protein sequence ID" value="MBB5758340.1"/>
    <property type="molecule type" value="Genomic_DNA"/>
</dbReference>
<comment type="caution">
    <text evidence="2">The sequence shown here is derived from an EMBL/GenBank/DDBJ whole genome shotgun (WGS) entry which is preliminary data.</text>
</comment>
<organism evidence="2 3">
    <name type="scientific">Methylorubrum rhodinum</name>
    <dbReference type="NCBI Taxonomy" id="29428"/>
    <lineage>
        <taxon>Bacteria</taxon>
        <taxon>Pseudomonadati</taxon>
        <taxon>Pseudomonadota</taxon>
        <taxon>Alphaproteobacteria</taxon>
        <taxon>Hyphomicrobiales</taxon>
        <taxon>Methylobacteriaceae</taxon>
        <taxon>Methylorubrum</taxon>
    </lineage>
</organism>
<accession>A0A840ZLZ7</accession>
<keyword evidence="1" id="KW-0472">Membrane</keyword>
<keyword evidence="3" id="KW-1185">Reference proteome</keyword>
<sequence length="143" mass="15864">MTIAQAESAMAGDLRAFHEALDREERILAARIATDEYGLVLRVAINEQDLDFDVLSRRHEDDASGVEASYLMRLGVSRIVKLSLEAHARFIAPTLRAFSDWGCRRKLLLITFFSSFSVVSTGLEVSAIMGFQNSLTGRLGGER</sequence>
<evidence type="ECO:0000313" key="3">
    <source>
        <dbReference type="Proteomes" id="UP000583454"/>
    </source>
</evidence>
<gene>
    <name evidence="2" type="ORF">HNR00_003060</name>
</gene>
<keyword evidence="1" id="KW-1133">Transmembrane helix</keyword>
<dbReference type="AlphaFoldDB" id="A0A840ZLZ7"/>
<name>A0A840ZLZ7_9HYPH</name>
<proteinExistence type="predicted"/>
<feature type="transmembrane region" description="Helical" evidence="1">
    <location>
        <begin position="107"/>
        <end position="131"/>
    </location>
</feature>
<keyword evidence="1" id="KW-0812">Transmembrane</keyword>
<protein>
    <submittedName>
        <fullName evidence="2">Uncharacterized protein</fullName>
    </submittedName>
</protein>
<dbReference type="Proteomes" id="UP000583454">
    <property type="component" value="Unassembled WGS sequence"/>
</dbReference>
<evidence type="ECO:0000256" key="1">
    <source>
        <dbReference type="SAM" id="Phobius"/>
    </source>
</evidence>
<evidence type="ECO:0000313" key="2">
    <source>
        <dbReference type="EMBL" id="MBB5758340.1"/>
    </source>
</evidence>
<reference evidence="2 3" key="1">
    <citation type="submission" date="2020-08" db="EMBL/GenBank/DDBJ databases">
        <title>Genomic Encyclopedia of Type Strains, Phase IV (KMG-IV): sequencing the most valuable type-strain genomes for metagenomic binning, comparative biology and taxonomic classification.</title>
        <authorList>
            <person name="Goeker M."/>
        </authorList>
    </citation>
    <scope>NUCLEOTIDE SEQUENCE [LARGE SCALE GENOMIC DNA]</scope>
    <source>
        <strain evidence="2 3">DSM 2163</strain>
    </source>
</reference>